<keyword evidence="2" id="KW-1185">Reference proteome</keyword>
<evidence type="ECO:0000313" key="2">
    <source>
        <dbReference type="Proteomes" id="UP001519460"/>
    </source>
</evidence>
<feature type="non-terminal residue" evidence="1">
    <location>
        <position position="1"/>
    </location>
</feature>
<organism evidence="1 2">
    <name type="scientific">Batillaria attramentaria</name>
    <dbReference type="NCBI Taxonomy" id="370345"/>
    <lineage>
        <taxon>Eukaryota</taxon>
        <taxon>Metazoa</taxon>
        <taxon>Spiralia</taxon>
        <taxon>Lophotrochozoa</taxon>
        <taxon>Mollusca</taxon>
        <taxon>Gastropoda</taxon>
        <taxon>Caenogastropoda</taxon>
        <taxon>Sorbeoconcha</taxon>
        <taxon>Cerithioidea</taxon>
        <taxon>Batillariidae</taxon>
        <taxon>Batillaria</taxon>
    </lineage>
</organism>
<reference evidence="1 2" key="1">
    <citation type="journal article" date="2023" name="Sci. Data">
        <title>Genome assembly of the Korean intertidal mud-creeper Batillaria attramentaria.</title>
        <authorList>
            <person name="Patra A.K."/>
            <person name="Ho P.T."/>
            <person name="Jun S."/>
            <person name="Lee S.J."/>
            <person name="Kim Y."/>
            <person name="Won Y.J."/>
        </authorList>
    </citation>
    <scope>NUCLEOTIDE SEQUENCE [LARGE SCALE GENOMIC DNA]</scope>
    <source>
        <strain evidence="1">Wonlab-2016</strain>
    </source>
</reference>
<protein>
    <submittedName>
        <fullName evidence="1">Uncharacterized protein</fullName>
    </submittedName>
</protein>
<comment type="caution">
    <text evidence="1">The sequence shown here is derived from an EMBL/GenBank/DDBJ whole genome shotgun (WGS) entry which is preliminary data.</text>
</comment>
<dbReference type="AlphaFoldDB" id="A0ABD0KYC2"/>
<name>A0ABD0KYC2_9CAEN</name>
<dbReference type="EMBL" id="JACVVK020000107">
    <property type="protein sequence ID" value="KAK7492021.1"/>
    <property type="molecule type" value="Genomic_DNA"/>
</dbReference>
<dbReference type="Proteomes" id="UP001519460">
    <property type="component" value="Unassembled WGS sequence"/>
</dbReference>
<evidence type="ECO:0000313" key="1">
    <source>
        <dbReference type="EMBL" id="KAK7492021.1"/>
    </source>
</evidence>
<gene>
    <name evidence="1" type="ORF">BaRGS_00016685</name>
</gene>
<accession>A0ABD0KYC2</accession>
<proteinExistence type="predicted"/>
<sequence>TTSAANAKSAVTVAENVDPFLRVKFSKLCARLARYGTYSGCGHHSGLSVYKKGTDTKGSQWQN</sequence>